<dbReference type="PANTHER" id="PTHR21459:SF2">
    <property type="entry name" value="PROTEIN CBG08968"/>
    <property type="match status" value="1"/>
</dbReference>
<feature type="region of interest" description="Disordered" evidence="1">
    <location>
        <begin position="1004"/>
        <end position="1034"/>
    </location>
</feature>
<dbReference type="GO" id="GO:0003824">
    <property type="term" value="F:catalytic activity"/>
    <property type="evidence" value="ECO:0007669"/>
    <property type="project" value="InterPro"/>
</dbReference>
<evidence type="ECO:0000313" key="3">
    <source>
        <dbReference type="EnsemblMetazoa" id="PPA25859.1"/>
    </source>
</evidence>
<evidence type="ECO:0000256" key="2">
    <source>
        <dbReference type="SAM" id="Phobius"/>
    </source>
</evidence>
<dbReference type="InterPro" id="IPR036691">
    <property type="entry name" value="Endo/exonu/phosph_ase_sf"/>
</dbReference>
<dbReference type="Pfam" id="PF14529">
    <property type="entry name" value="Exo_endo_phos_2"/>
    <property type="match status" value="1"/>
</dbReference>
<dbReference type="OrthoDB" id="6152807at2759"/>
<name>A0A2A6BI20_PRIPA</name>
<keyword evidence="2" id="KW-1133">Transmembrane helix</keyword>
<dbReference type="AlphaFoldDB" id="A0A2A6BI20"/>
<sequence length="1170" mass="131888">MILVDWDTHEKQAELLEILRKDGIGIPNNLVLETAIRYAIKQRLPTSQLRFFTSSSDDNDTPTYVFVVEENSKRFSDIYARPPESLVELLEIGEDRLESDGQMRVLSDSTTRQMLLTRISDVIDVSADAASAAVFYMTDEQMRAIETPSIEGFCIDSFNSVKDSRKVHANWSFSVSEEATATCFQHVPSVIVRDSTSGEAVAWEMSSPQGLQPFKYVDFFHQHLLESTRENPLWTCWELLIDDSESGSLKHIDTAGCFPIHYTMIGKKLSIRCKLPQLSFLLSAFKYLLLSLTETWLSDSDSDAFLIGGHSQYLAFRCDRVISDDSGRGGGVACIVHNSLSPVLVSTFSATLLESCIVDLHITYSSSLPYRKLRVITVYRSPSSPPESFTSFLEFISPLMSQQFPCILVGDFNYPNIDWPSLSFPTNEDIIDFACDHHLMQLVTFPTRLLRCLDLVFCNSAVVCNLSPSVPLSDHLSLIFDLCIPPPPSRLHSPSRMYRHANWNSINDHIFNHDWTVALNALDTNSAYEYFVRFVNNLLDAFVPLSKPTHHSRYPRTLKILYGKCATLVRLAPNSVQCITMTIRFNKALLNYHCFVETQIVSSRNPKAFYTLCNDRIKSPKTTPSGLIDSKEMYNDESSMGPDTYRHKSIKYSVYADDLKLFAEAPIHSDDLQSALNVVSSWSFMWNLGLSETKCTVMHYGNHNPRRQYHINSIPLIPPSDKKLFVKDLGVFFTPSLSFSEHINKFISKSRFKYHLEVTPSAYSYRPNHPPSSLTPKLNHGSIFDLYPPPPHSPTLAAARTESTTSTDIRLWSTLSHLYIKLPDISRCGDLEQDYFECHVEASCLYGERKREMPMLLRRYYEKFHGKKNLTDCKTVVVVSATPPPYRRNPERHRRRDYWIERPDKKVRYFNASGWIDKAHYKIGVRFNVGQKIVMMSEDDGFTDDDDFVFGCEGDSDSIYSSVVFPVFTARVNQTESEGKIRFALDARAHKGRRHAHYADVYVPRQHAADEPTSKATNHEPGDEETTPANEVTNREIGEEPINGTHEAPHHEEVHPAELEAGEVGVEFAIILCVAGAIVAAVVLAGAAFVVVQRRRRAAAETGQKIECTQKETQSLISKKETEAKTGILAPDPPFEPSTEAGTTGSINAALIEPNSEGGNSDPTSAPRIE</sequence>
<dbReference type="SUPFAM" id="SSF56219">
    <property type="entry name" value="DNase I-like"/>
    <property type="match status" value="1"/>
</dbReference>
<evidence type="ECO:0000313" key="4">
    <source>
        <dbReference type="Proteomes" id="UP000005239"/>
    </source>
</evidence>
<dbReference type="Gene3D" id="3.60.10.10">
    <property type="entry name" value="Endonuclease/exonuclease/phosphatase"/>
    <property type="match status" value="1"/>
</dbReference>
<dbReference type="InterPro" id="IPR005135">
    <property type="entry name" value="Endo/exonuclease/phosphatase"/>
</dbReference>
<protein>
    <submittedName>
        <fullName evidence="3">Endo/exonuclease/phosphatase domain-containing protein</fullName>
    </submittedName>
</protein>
<proteinExistence type="predicted"/>
<keyword evidence="2" id="KW-0472">Membrane</keyword>
<feature type="compositionally biased region" description="Basic and acidic residues" evidence="1">
    <location>
        <begin position="1007"/>
        <end position="1021"/>
    </location>
</feature>
<evidence type="ECO:0000256" key="1">
    <source>
        <dbReference type="SAM" id="MobiDB-lite"/>
    </source>
</evidence>
<reference evidence="4" key="1">
    <citation type="journal article" date="2008" name="Nat. Genet.">
        <title>The Pristionchus pacificus genome provides a unique perspective on nematode lifestyle and parasitism.</title>
        <authorList>
            <person name="Dieterich C."/>
            <person name="Clifton S.W."/>
            <person name="Schuster L.N."/>
            <person name="Chinwalla A."/>
            <person name="Delehaunty K."/>
            <person name="Dinkelacker I."/>
            <person name="Fulton L."/>
            <person name="Fulton R."/>
            <person name="Godfrey J."/>
            <person name="Minx P."/>
            <person name="Mitreva M."/>
            <person name="Roeseler W."/>
            <person name="Tian H."/>
            <person name="Witte H."/>
            <person name="Yang S.P."/>
            <person name="Wilson R.K."/>
            <person name="Sommer R.J."/>
        </authorList>
    </citation>
    <scope>NUCLEOTIDE SEQUENCE [LARGE SCALE GENOMIC DNA]</scope>
    <source>
        <strain evidence="4">PS312</strain>
    </source>
</reference>
<feature type="region of interest" description="Disordered" evidence="1">
    <location>
        <begin position="1119"/>
        <end position="1170"/>
    </location>
</feature>
<dbReference type="Proteomes" id="UP000005239">
    <property type="component" value="Unassembled WGS sequence"/>
</dbReference>
<dbReference type="EnsemblMetazoa" id="PPA25859.1">
    <property type="protein sequence ID" value="PPA25859.1"/>
    <property type="gene ID" value="WBGene00115413"/>
</dbReference>
<keyword evidence="2" id="KW-0812">Transmembrane</keyword>
<accession>A0A8R1UFP8</accession>
<organism evidence="3 4">
    <name type="scientific">Pristionchus pacificus</name>
    <name type="common">Parasitic nematode worm</name>
    <dbReference type="NCBI Taxonomy" id="54126"/>
    <lineage>
        <taxon>Eukaryota</taxon>
        <taxon>Metazoa</taxon>
        <taxon>Ecdysozoa</taxon>
        <taxon>Nematoda</taxon>
        <taxon>Chromadorea</taxon>
        <taxon>Rhabditida</taxon>
        <taxon>Rhabditina</taxon>
        <taxon>Diplogasteromorpha</taxon>
        <taxon>Diplogasteroidea</taxon>
        <taxon>Neodiplogasteridae</taxon>
        <taxon>Pristionchus</taxon>
    </lineage>
</organism>
<keyword evidence="4" id="KW-1185">Reference proteome</keyword>
<dbReference type="PANTHER" id="PTHR21459">
    <property type="entry name" value="PROTEIN CBG08968"/>
    <property type="match status" value="1"/>
</dbReference>
<reference evidence="3" key="2">
    <citation type="submission" date="2022-06" db="UniProtKB">
        <authorList>
            <consortium name="EnsemblMetazoa"/>
        </authorList>
    </citation>
    <scope>IDENTIFICATION</scope>
    <source>
        <strain evidence="3">PS312</strain>
    </source>
</reference>
<accession>A0A2A6BI20</accession>
<feature type="transmembrane region" description="Helical" evidence="2">
    <location>
        <begin position="1068"/>
        <end position="1092"/>
    </location>
</feature>
<gene>
    <name evidence="3" type="primary">WBGene00115413</name>
</gene>